<evidence type="ECO:0000313" key="2">
    <source>
        <dbReference type="Proteomes" id="UP000297635"/>
    </source>
</evidence>
<accession>A0A4Z0V8P2</accession>
<dbReference type="RefSeq" id="WP_135471526.1">
    <property type="nucleotide sequence ID" value="NZ_SJSA01000001.1"/>
</dbReference>
<dbReference type="Proteomes" id="UP000297635">
    <property type="component" value="Unassembled WGS sequence"/>
</dbReference>
<comment type="caution">
    <text evidence="1">The sequence shown here is derived from an EMBL/GenBank/DDBJ whole genome shotgun (WGS) entry which is preliminary data.</text>
</comment>
<protein>
    <submittedName>
        <fullName evidence="1">Uncharacterized protein</fullName>
    </submittedName>
</protein>
<proteinExistence type="predicted"/>
<keyword evidence="2" id="KW-1185">Reference proteome</keyword>
<name>A0A4Z0V8P2_9BACT</name>
<sequence>MERFITATKETRELITKAFRGISRQTLWRALYFEDINKGTDTERKIRKMALNRGGIIMVVSPEMETMHDADGYMRQYYPNGVMLEADKTTGDVKVYDRDGNVSLSVEHAKISKLNEIQHHAKSL</sequence>
<reference evidence="1 2" key="1">
    <citation type="submission" date="2019-02" db="EMBL/GenBank/DDBJ databases">
        <title>Isolation and identification of novel species under the genus Muribaculum.</title>
        <authorList>
            <person name="Miyake S."/>
            <person name="Ding Y."/>
            <person name="Low A."/>
            <person name="Soh M."/>
            <person name="Seedorf H."/>
        </authorList>
    </citation>
    <scope>NUCLEOTIDE SEQUENCE [LARGE SCALE GENOMIC DNA]</scope>
    <source>
        <strain evidence="1 2">TLL-A3</strain>
    </source>
</reference>
<dbReference type="AlphaFoldDB" id="A0A4Z0V8P2"/>
<evidence type="ECO:0000313" key="1">
    <source>
        <dbReference type="EMBL" id="TGG40517.1"/>
    </source>
</evidence>
<dbReference type="EMBL" id="SJSA01000001">
    <property type="protein sequence ID" value="TGG40517.1"/>
    <property type="molecule type" value="Genomic_DNA"/>
</dbReference>
<organism evidence="1 2">
    <name type="scientific">Duncaniella freteri</name>
    <dbReference type="NCBI Taxonomy" id="2530391"/>
    <lineage>
        <taxon>Bacteria</taxon>
        <taxon>Pseudomonadati</taxon>
        <taxon>Bacteroidota</taxon>
        <taxon>Bacteroidia</taxon>
        <taxon>Bacteroidales</taxon>
        <taxon>Muribaculaceae</taxon>
        <taxon>Duncaniella</taxon>
    </lineage>
</organism>
<gene>
    <name evidence="1" type="ORF">EZ315_07445</name>
</gene>
<dbReference type="GeneID" id="82149623"/>